<reference evidence="4" key="2">
    <citation type="submission" date="2014-05" db="EMBL/GenBank/DDBJ databases">
        <title>The genome and life-stage specific transcriptomes of Globodera pallida elucidate key aspects of plant parasitism by a cyst nematode.</title>
        <authorList>
            <person name="Cotton J.A."/>
            <person name="Lilley C.J."/>
            <person name="Jones L.M."/>
            <person name="Kikuchi T."/>
            <person name="Reid A.J."/>
            <person name="Thorpe P."/>
            <person name="Tsai I.J."/>
            <person name="Beasley H."/>
            <person name="Blok V."/>
            <person name="Cock P.J.A."/>
            <person name="Van den Akker S.E."/>
            <person name="Holroyd N."/>
            <person name="Hunt M."/>
            <person name="Mantelin S."/>
            <person name="Naghra H."/>
            <person name="Pain A."/>
            <person name="Palomares-Rius J.E."/>
            <person name="Zarowiecki M."/>
            <person name="Berriman M."/>
            <person name="Jones J.T."/>
            <person name="Urwin P.E."/>
        </authorList>
    </citation>
    <scope>NUCLEOTIDE SEQUENCE [LARGE SCALE GENOMIC DNA]</scope>
    <source>
        <strain evidence="4">Lindley</strain>
    </source>
</reference>
<dbReference type="Pfam" id="PF00096">
    <property type="entry name" value="zf-C2H2"/>
    <property type="match status" value="1"/>
</dbReference>
<evidence type="ECO:0000313" key="5">
    <source>
        <dbReference type="WBParaSite" id="GPLIN_001574600"/>
    </source>
</evidence>
<dbReference type="Proteomes" id="UP000050741">
    <property type="component" value="Unassembled WGS sequence"/>
</dbReference>
<evidence type="ECO:0000313" key="4">
    <source>
        <dbReference type="Proteomes" id="UP000050741"/>
    </source>
</evidence>
<feature type="domain" description="C2H2-type" evidence="3">
    <location>
        <begin position="199"/>
        <end position="227"/>
    </location>
</feature>
<reference evidence="4" key="1">
    <citation type="submission" date="2013-12" db="EMBL/GenBank/DDBJ databases">
        <authorList>
            <person name="Aslett M."/>
        </authorList>
    </citation>
    <scope>NUCLEOTIDE SEQUENCE [LARGE SCALE GENOMIC DNA]</scope>
    <source>
        <strain evidence="4">Lindley</strain>
    </source>
</reference>
<feature type="domain" description="C2H2-type" evidence="3">
    <location>
        <begin position="7"/>
        <end position="31"/>
    </location>
</feature>
<dbReference type="WBParaSite" id="GPLIN_001574600">
    <property type="protein sequence ID" value="GPLIN_001574600"/>
    <property type="gene ID" value="GPLIN_001574600"/>
</dbReference>
<evidence type="ECO:0000256" key="1">
    <source>
        <dbReference type="PROSITE-ProRule" id="PRU00042"/>
    </source>
</evidence>
<name>A0A183CS88_GLOPA</name>
<dbReference type="SUPFAM" id="SSF57667">
    <property type="entry name" value="beta-beta-alpha zinc fingers"/>
    <property type="match status" value="1"/>
</dbReference>
<dbReference type="AlphaFoldDB" id="A0A183CS88"/>
<evidence type="ECO:0000259" key="3">
    <source>
        <dbReference type="PROSITE" id="PS50157"/>
    </source>
</evidence>
<dbReference type="PROSITE" id="PS00028">
    <property type="entry name" value="ZINC_FINGER_C2H2_1"/>
    <property type="match status" value="3"/>
</dbReference>
<keyword evidence="1" id="KW-0863">Zinc-finger</keyword>
<dbReference type="SMART" id="SM00355">
    <property type="entry name" value="ZnF_C2H2"/>
    <property type="match status" value="3"/>
</dbReference>
<keyword evidence="4" id="KW-1185">Reference proteome</keyword>
<dbReference type="Gene3D" id="3.30.160.60">
    <property type="entry name" value="Classic Zinc Finger"/>
    <property type="match status" value="1"/>
</dbReference>
<keyword evidence="1" id="KW-0862">Zinc</keyword>
<dbReference type="InterPro" id="IPR013087">
    <property type="entry name" value="Znf_C2H2_type"/>
</dbReference>
<accession>A0A183CS88</accession>
<protein>
    <submittedName>
        <fullName evidence="5">C2H2-type domain-containing protein</fullName>
    </submittedName>
</protein>
<keyword evidence="1" id="KW-0479">Metal-binding</keyword>
<evidence type="ECO:0000256" key="2">
    <source>
        <dbReference type="SAM" id="MobiDB-lite"/>
    </source>
</evidence>
<proteinExistence type="predicted"/>
<reference evidence="5" key="3">
    <citation type="submission" date="2016-06" db="UniProtKB">
        <authorList>
            <consortium name="WormBaseParasite"/>
        </authorList>
    </citation>
    <scope>IDENTIFICATION</scope>
</reference>
<dbReference type="PROSITE" id="PS50157">
    <property type="entry name" value="ZINC_FINGER_C2H2_2"/>
    <property type="match status" value="2"/>
</dbReference>
<feature type="compositionally biased region" description="Pro residues" evidence="2">
    <location>
        <begin position="75"/>
        <end position="85"/>
    </location>
</feature>
<feature type="region of interest" description="Disordered" evidence="2">
    <location>
        <begin position="66"/>
        <end position="153"/>
    </location>
</feature>
<dbReference type="GO" id="GO:0008270">
    <property type="term" value="F:zinc ion binding"/>
    <property type="evidence" value="ECO:0007669"/>
    <property type="project" value="UniProtKB-KW"/>
</dbReference>
<dbReference type="InterPro" id="IPR036236">
    <property type="entry name" value="Znf_C2H2_sf"/>
</dbReference>
<organism evidence="4 5">
    <name type="scientific">Globodera pallida</name>
    <name type="common">Potato cyst nematode worm</name>
    <name type="synonym">Heterodera pallida</name>
    <dbReference type="NCBI Taxonomy" id="36090"/>
    <lineage>
        <taxon>Eukaryota</taxon>
        <taxon>Metazoa</taxon>
        <taxon>Ecdysozoa</taxon>
        <taxon>Nematoda</taxon>
        <taxon>Chromadorea</taxon>
        <taxon>Rhabditida</taxon>
        <taxon>Tylenchina</taxon>
        <taxon>Tylenchomorpha</taxon>
        <taxon>Tylenchoidea</taxon>
        <taxon>Heteroderidae</taxon>
        <taxon>Heteroderinae</taxon>
        <taxon>Globodera</taxon>
    </lineage>
</organism>
<feature type="compositionally biased region" description="Basic and acidic residues" evidence="2">
    <location>
        <begin position="92"/>
        <end position="101"/>
    </location>
</feature>
<sequence length="238" mass="24951">MRHGRDFRCSRRNCEKVFPSRESLRAHIHAHFFGGGATPGHSAGGGDGREEQFQAVLCAASCPASPSVSVRQRHPPAPSAPPPSAQSPGVPEESHTTEQLHNHATMQSHSSPPSVASSCFASGNGAGGGGGMASTPKGTRGVTREQQASDAKVSTVGFPSSLAVATLLNCQFCGAQLADVQALQTHWLQQHVAQLARPHICVDCDAGFTTAEALRAHRELQHADETARNAQRISAGQN</sequence>
<feature type="compositionally biased region" description="Low complexity" evidence="2">
    <location>
        <begin position="108"/>
        <end position="123"/>
    </location>
</feature>